<reference evidence="1 2" key="1">
    <citation type="journal article" date="2020" name="Genome Biol. Evol.">
        <title>A new high-quality draft genome assembly of the Chinese cordyceps Ophiocordyceps sinensis.</title>
        <authorList>
            <person name="Shu R."/>
            <person name="Zhang J."/>
            <person name="Meng Q."/>
            <person name="Zhang H."/>
            <person name="Zhou G."/>
            <person name="Li M."/>
            <person name="Wu P."/>
            <person name="Zhao Y."/>
            <person name="Chen C."/>
            <person name="Qin Q."/>
        </authorList>
    </citation>
    <scope>NUCLEOTIDE SEQUENCE [LARGE SCALE GENOMIC DNA]</scope>
    <source>
        <strain evidence="1 2">IOZ07</strain>
    </source>
</reference>
<keyword evidence="2" id="KW-1185">Reference proteome</keyword>
<gene>
    <name evidence="1" type="ORF">G6O67_000449</name>
</gene>
<evidence type="ECO:0000313" key="1">
    <source>
        <dbReference type="EMBL" id="KAF4513138.1"/>
    </source>
</evidence>
<sequence length="366" mass="41785">MRQWFIVDEKHQVTLVDKFYHSGEGLGQHTTTRSLSLPRSGRQPLALHRLAISLTRPKPDAVGQKLTTATRYIWKFPRPKDDKHTRLVLFAAYQATIRVSKDATKIFVRLIPRELRGQRLFLCVCYRRHLARTTPSTIYAMSMVVKIKARAAAAAKKLPAILYIWKFPRPHDDRHARLVLFAAHEATMRHQVTFVHKFYHSGEGLGHHILFCPKSDKLCRAIFLDNQRLEAVKSTIAAEAYGRNNVELVTPVIRLGNKMAKPIFFIAEGLPIRTSWKFYHSGEGVGHIRFRHPRSESLHRAIFLDHERPEAVETTFAGDDHTVGTTNSDELARMRTDHPETPFRYDDRASGVTYLAGSLPAELVTA</sequence>
<accession>A0A8H4V9R0</accession>
<organism evidence="1 2">
    <name type="scientific">Ophiocordyceps sinensis</name>
    <dbReference type="NCBI Taxonomy" id="72228"/>
    <lineage>
        <taxon>Eukaryota</taxon>
        <taxon>Fungi</taxon>
        <taxon>Dikarya</taxon>
        <taxon>Ascomycota</taxon>
        <taxon>Pezizomycotina</taxon>
        <taxon>Sordariomycetes</taxon>
        <taxon>Hypocreomycetidae</taxon>
        <taxon>Hypocreales</taxon>
        <taxon>Ophiocordycipitaceae</taxon>
        <taxon>Ophiocordyceps</taxon>
    </lineage>
</organism>
<dbReference type="AlphaFoldDB" id="A0A8H4V9R0"/>
<name>A0A8H4V9R0_9HYPO</name>
<protein>
    <submittedName>
        <fullName evidence="1">Uncharacterized protein</fullName>
    </submittedName>
</protein>
<proteinExistence type="predicted"/>
<dbReference type="Proteomes" id="UP000557566">
    <property type="component" value="Unassembled WGS sequence"/>
</dbReference>
<dbReference type="EMBL" id="JAAVMX010000001">
    <property type="protein sequence ID" value="KAF4513138.1"/>
    <property type="molecule type" value="Genomic_DNA"/>
</dbReference>
<evidence type="ECO:0000313" key="2">
    <source>
        <dbReference type="Proteomes" id="UP000557566"/>
    </source>
</evidence>
<comment type="caution">
    <text evidence="1">The sequence shown here is derived from an EMBL/GenBank/DDBJ whole genome shotgun (WGS) entry which is preliminary data.</text>
</comment>